<reference evidence="2 3" key="1">
    <citation type="journal article" date="2019" name="Anaerobe">
        <title>Brachyspira catarrhinii sp. nov., an anaerobic intestinal spirochaete isolated from vervet monkeys may have been misidentified as Brachyspira aalborgi in previous studies.</title>
        <authorList>
            <person name="Phillips N.D."/>
            <person name="La T."/>
            <person name="Hampson D.J."/>
        </authorList>
    </citation>
    <scope>NUCLEOTIDE SEQUENCE [LARGE SCALE GENOMIC DNA]</scope>
    <source>
        <strain evidence="2 3">Z12</strain>
    </source>
</reference>
<dbReference type="SUPFAM" id="SSF52540">
    <property type="entry name" value="P-loop containing nucleoside triphosphate hydrolases"/>
    <property type="match status" value="1"/>
</dbReference>
<dbReference type="EMBL" id="SJDU01000073">
    <property type="protein sequence ID" value="TKZ35633.1"/>
    <property type="molecule type" value="Genomic_DNA"/>
</dbReference>
<proteinExistence type="predicted"/>
<dbReference type="Proteomes" id="UP000310168">
    <property type="component" value="Unassembled WGS sequence"/>
</dbReference>
<protein>
    <recommendedName>
        <fullName evidence="1">Endonuclease GajA/Old nuclease/RecF-like AAA domain-containing protein</fullName>
    </recommendedName>
</protein>
<feature type="domain" description="Endonuclease GajA/Old nuclease/RecF-like AAA" evidence="1">
    <location>
        <begin position="1"/>
        <end position="127"/>
    </location>
</feature>
<keyword evidence="3" id="KW-1185">Reference proteome</keyword>
<evidence type="ECO:0000313" key="2">
    <source>
        <dbReference type="EMBL" id="TKZ35633.1"/>
    </source>
</evidence>
<dbReference type="InterPro" id="IPR027417">
    <property type="entry name" value="P-loop_NTPase"/>
</dbReference>
<sequence>MKIERIEIKNFKRFTHLVIEELGENLKLVLVVGSNGCGKSSLFEAFNYWHLKSTFNLNIERDYYNKFKDNVDCDIKFYGDKKNENIFYFRTAYRNQAEFKLTTFNEIKNINTKINKKMINNDQKYLTIIIY</sequence>
<evidence type="ECO:0000313" key="3">
    <source>
        <dbReference type="Proteomes" id="UP000310168"/>
    </source>
</evidence>
<dbReference type="Gene3D" id="3.40.50.300">
    <property type="entry name" value="P-loop containing nucleotide triphosphate hydrolases"/>
    <property type="match status" value="1"/>
</dbReference>
<comment type="caution">
    <text evidence="2">The sequence shown here is derived from an EMBL/GenBank/DDBJ whole genome shotgun (WGS) entry which is preliminary data.</text>
</comment>
<dbReference type="Pfam" id="PF13175">
    <property type="entry name" value="AAA_15"/>
    <property type="match status" value="1"/>
</dbReference>
<accession>A0ABY2TT60</accession>
<dbReference type="RefSeq" id="WP_137997879.1">
    <property type="nucleotide sequence ID" value="NZ_SJDU01000073.1"/>
</dbReference>
<dbReference type="InterPro" id="IPR041685">
    <property type="entry name" value="AAA_GajA/Old/RecF-like"/>
</dbReference>
<organism evidence="2 3">
    <name type="scientific">Brachyspira catarrhinii</name>
    <dbReference type="NCBI Taxonomy" id="2528966"/>
    <lineage>
        <taxon>Bacteria</taxon>
        <taxon>Pseudomonadati</taxon>
        <taxon>Spirochaetota</taxon>
        <taxon>Spirochaetia</taxon>
        <taxon>Brachyspirales</taxon>
        <taxon>Brachyspiraceae</taxon>
        <taxon>Brachyspira</taxon>
    </lineage>
</organism>
<name>A0ABY2TT60_9SPIR</name>
<evidence type="ECO:0000259" key="1">
    <source>
        <dbReference type="Pfam" id="PF13175"/>
    </source>
</evidence>
<gene>
    <name evidence="2" type="ORF">EZH24_04215</name>
</gene>